<gene>
    <name evidence="7" type="ORF">E3N88_40165</name>
</gene>
<protein>
    <recommendedName>
        <fullName evidence="6">BED-type domain-containing protein</fullName>
    </recommendedName>
</protein>
<keyword evidence="1" id="KW-0479">Metal-binding</keyword>
<dbReference type="AlphaFoldDB" id="A0A5N6LP51"/>
<dbReference type="GO" id="GO:1990837">
    <property type="term" value="F:sequence-specific double-stranded DNA binding"/>
    <property type="evidence" value="ECO:0007669"/>
    <property type="project" value="TreeGrafter"/>
</dbReference>
<keyword evidence="3" id="KW-0862">Zinc</keyword>
<feature type="domain" description="BED-type" evidence="6">
    <location>
        <begin position="50"/>
        <end position="103"/>
    </location>
</feature>
<dbReference type="SUPFAM" id="SSF57667">
    <property type="entry name" value="beta-beta-alpha zinc fingers"/>
    <property type="match status" value="1"/>
</dbReference>
<evidence type="ECO:0000256" key="2">
    <source>
        <dbReference type="ARBA" id="ARBA00022771"/>
    </source>
</evidence>
<proteinExistence type="predicted"/>
<dbReference type="InterPro" id="IPR053031">
    <property type="entry name" value="Cuticle_assoc_protein"/>
</dbReference>
<dbReference type="InterPro" id="IPR036236">
    <property type="entry name" value="Znf_C2H2_sf"/>
</dbReference>
<dbReference type="Pfam" id="PF02892">
    <property type="entry name" value="zf-BED"/>
    <property type="match status" value="1"/>
</dbReference>
<name>A0A5N6LP51_9ASTR</name>
<dbReference type="InterPro" id="IPR003656">
    <property type="entry name" value="Znf_BED"/>
</dbReference>
<reference evidence="7 8" key="1">
    <citation type="submission" date="2019-05" db="EMBL/GenBank/DDBJ databases">
        <title>Mikania micrantha, genome provides insights into the molecular mechanism of rapid growth.</title>
        <authorList>
            <person name="Liu B."/>
        </authorList>
    </citation>
    <scope>NUCLEOTIDE SEQUENCE [LARGE SCALE GENOMIC DNA]</scope>
    <source>
        <strain evidence="7">NLD-2019</strain>
        <tissue evidence="7">Leaf</tissue>
    </source>
</reference>
<dbReference type="PANTHER" id="PTHR34396">
    <property type="entry name" value="OS03G0264950 PROTEIN-RELATED"/>
    <property type="match status" value="1"/>
</dbReference>
<accession>A0A5N6LP51</accession>
<dbReference type="EMBL" id="SZYD01000019">
    <property type="protein sequence ID" value="KAD2393188.1"/>
    <property type="molecule type" value="Genomic_DNA"/>
</dbReference>
<dbReference type="SMART" id="SM00614">
    <property type="entry name" value="ZnF_BED"/>
    <property type="match status" value="1"/>
</dbReference>
<evidence type="ECO:0000256" key="1">
    <source>
        <dbReference type="ARBA" id="ARBA00022723"/>
    </source>
</evidence>
<dbReference type="PANTHER" id="PTHR34396:SF27">
    <property type="entry name" value="OS08G0208700 PROTEIN"/>
    <property type="match status" value="1"/>
</dbReference>
<evidence type="ECO:0000313" key="7">
    <source>
        <dbReference type="EMBL" id="KAD2393188.1"/>
    </source>
</evidence>
<feature type="compositionally biased region" description="Polar residues" evidence="5">
    <location>
        <begin position="37"/>
        <end position="46"/>
    </location>
</feature>
<dbReference type="GO" id="GO:0005634">
    <property type="term" value="C:nucleus"/>
    <property type="evidence" value="ECO:0007669"/>
    <property type="project" value="TreeGrafter"/>
</dbReference>
<sequence length="203" mass="23223">MENSDEKNSDCELVSENEVVSRKKQKEKKVEKPSNEPPTVSDSQTSRLKKKRSIYWDYFSRCDDAVDKAECNYCHKRIGCASKSGTTPLRNHINTCKQYPPNIDKKQKLLDLESKTRVSDDGSIENLTFYQNSLPRKEKDFKVPSSTTTSTSSIPWSENQSTMDIEEIMSKRFEMAMGSLKDLASEQPIIIIDETIDDTFESV</sequence>
<evidence type="ECO:0000256" key="5">
    <source>
        <dbReference type="SAM" id="MobiDB-lite"/>
    </source>
</evidence>
<evidence type="ECO:0000313" key="8">
    <source>
        <dbReference type="Proteomes" id="UP000326396"/>
    </source>
</evidence>
<dbReference type="GO" id="GO:0008270">
    <property type="term" value="F:zinc ion binding"/>
    <property type="evidence" value="ECO:0007669"/>
    <property type="project" value="UniProtKB-KW"/>
</dbReference>
<feature type="region of interest" description="Disordered" evidence="5">
    <location>
        <begin position="1"/>
        <end position="47"/>
    </location>
</feature>
<keyword evidence="8" id="KW-1185">Reference proteome</keyword>
<dbReference type="Proteomes" id="UP000326396">
    <property type="component" value="Linkage Group LG9"/>
</dbReference>
<feature type="compositionally biased region" description="Basic and acidic residues" evidence="5">
    <location>
        <begin position="1"/>
        <end position="10"/>
    </location>
</feature>
<organism evidence="7 8">
    <name type="scientific">Mikania micrantha</name>
    <name type="common">bitter vine</name>
    <dbReference type="NCBI Taxonomy" id="192012"/>
    <lineage>
        <taxon>Eukaryota</taxon>
        <taxon>Viridiplantae</taxon>
        <taxon>Streptophyta</taxon>
        <taxon>Embryophyta</taxon>
        <taxon>Tracheophyta</taxon>
        <taxon>Spermatophyta</taxon>
        <taxon>Magnoliopsida</taxon>
        <taxon>eudicotyledons</taxon>
        <taxon>Gunneridae</taxon>
        <taxon>Pentapetalae</taxon>
        <taxon>asterids</taxon>
        <taxon>campanulids</taxon>
        <taxon>Asterales</taxon>
        <taxon>Asteraceae</taxon>
        <taxon>Asteroideae</taxon>
        <taxon>Heliantheae alliance</taxon>
        <taxon>Eupatorieae</taxon>
        <taxon>Mikania</taxon>
    </lineage>
</organism>
<comment type="caution">
    <text evidence="7">The sequence shown here is derived from an EMBL/GenBank/DDBJ whole genome shotgun (WGS) entry which is preliminary data.</text>
</comment>
<dbReference type="OrthoDB" id="1720311at2759"/>
<keyword evidence="2 4" id="KW-0863">Zinc-finger</keyword>
<evidence type="ECO:0000256" key="4">
    <source>
        <dbReference type="PROSITE-ProRule" id="PRU00027"/>
    </source>
</evidence>
<evidence type="ECO:0000259" key="6">
    <source>
        <dbReference type="PROSITE" id="PS50808"/>
    </source>
</evidence>
<evidence type="ECO:0000256" key="3">
    <source>
        <dbReference type="ARBA" id="ARBA00022833"/>
    </source>
</evidence>
<dbReference type="PROSITE" id="PS50808">
    <property type="entry name" value="ZF_BED"/>
    <property type="match status" value="1"/>
</dbReference>
<dbReference type="GO" id="GO:0006357">
    <property type="term" value="P:regulation of transcription by RNA polymerase II"/>
    <property type="evidence" value="ECO:0007669"/>
    <property type="project" value="TreeGrafter"/>
</dbReference>